<dbReference type="RefSeq" id="WP_234622418.1">
    <property type="nucleotide sequence ID" value="NZ_JAHWXT010000001.1"/>
</dbReference>
<dbReference type="GO" id="GO:0006351">
    <property type="term" value="P:DNA-templated transcription"/>
    <property type="evidence" value="ECO:0007669"/>
    <property type="project" value="TreeGrafter"/>
</dbReference>
<evidence type="ECO:0000313" key="7">
    <source>
        <dbReference type="Proteomes" id="UP000887320"/>
    </source>
</evidence>
<dbReference type="SUPFAM" id="SSF46785">
    <property type="entry name" value="Winged helix' DNA-binding domain"/>
    <property type="match status" value="1"/>
</dbReference>
<comment type="caution">
    <text evidence="6">The sequence shown here is derived from an EMBL/GenBank/DDBJ whole genome shotgun (WGS) entry which is preliminary data.</text>
</comment>
<reference evidence="6" key="1">
    <citation type="submission" date="2021-07" db="EMBL/GenBank/DDBJ databases">
        <authorList>
            <person name="Fernandez M."/>
            <person name="Pereira P."/>
            <person name="Torres Tejerizo G.A."/>
            <person name="Gonzalez P."/>
            <person name="Agostini E."/>
        </authorList>
    </citation>
    <scope>NUCLEOTIDE SEQUENCE</scope>
    <source>
        <strain evidence="6">SFC 500-1A</strain>
    </source>
</reference>
<dbReference type="InterPro" id="IPR000847">
    <property type="entry name" value="LysR_HTH_N"/>
</dbReference>
<evidence type="ECO:0000256" key="1">
    <source>
        <dbReference type="ARBA" id="ARBA00009437"/>
    </source>
</evidence>
<dbReference type="Gene3D" id="3.40.190.290">
    <property type="match status" value="1"/>
</dbReference>
<gene>
    <name evidence="6" type="ORF">KW868_00425</name>
</gene>
<accession>A0A8X8GM54</accession>
<protein>
    <submittedName>
        <fullName evidence="6">LysR family transcriptional regulator</fullName>
    </submittedName>
</protein>
<dbReference type="SUPFAM" id="SSF53850">
    <property type="entry name" value="Periplasmic binding protein-like II"/>
    <property type="match status" value="1"/>
</dbReference>
<dbReference type="CDD" id="cd08472">
    <property type="entry name" value="PBP2_CrgA_like_3"/>
    <property type="match status" value="1"/>
</dbReference>
<evidence type="ECO:0000313" key="6">
    <source>
        <dbReference type="EMBL" id="MCF0262941.1"/>
    </source>
</evidence>
<dbReference type="PANTHER" id="PTHR30537">
    <property type="entry name" value="HTH-TYPE TRANSCRIPTIONAL REGULATOR"/>
    <property type="match status" value="1"/>
</dbReference>
<dbReference type="Pfam" id="PF03466">
    <property type="entry name" value="LysR_substrate"/>
    <property type="match status" value="1"/>
</dbReference>
<dbReference type="PANTHER" id="PTHR30537:SF72">
    <property type="entry name" value="LYSR FAMILY TRANSCRIPTIONAL REGULATOR"/>
    <property type="match status" value="1"/>
</dbReference>
<dbReference type="InterPro" id="IPR005119">
    <property type="entry name" value="LysR_subst-bd"/>
</dbReference>
<dbReference type="FunFam" id="1.10.10.10:FF:000001">
    <property type="entry name" value="LysR family transcriptional regulator"/>
    <property type="match status" value="1"/>
</dbReference>
<dbReference type="GO" id="GO:0043565">
    <property type="term" value="F:sequence-specific DNA binding"/>
    <property type="evidence" value="ECO:0007669"/>
    <property type="project" value="TreeGrafter"/>
</dbReference>
<dbReference type="AlphaFoldDB" id="A0A8X8GM54"/>
<dbReference type="Gene3D" id="1.10.10.10">
    <property type="entry name" value="Winged helix-like DNA-binding domain superfamily/Winged helix DNA-binding domain"/>
    <property type="match status" value="1"/>
</dbReference>
<dbReference type="InterPro" id="IPR036388">
    <property type="entry name" value="WH-like_DNA-bd_sf"/>
</dbReference>
<keyword evidence="4" id="KW-0804">Transcription</keyword>
<dbReference type="Proteomes" id="UP000887320">
    <property type="component" value="Unassembled WGS sequence"/>
</dbReference>
<dbReference type="PROSITE" id="PS50931">
    <property type="entry name" value="HTH_LYSR"/>
    <property type="match status" value="1"/>
</dbReference>
<evidence type="ECO:0000259" key="5">
    <source>
        <dbReference type="PROSITE" id="PS50931"/>
    </source>
</evidence>
<dbReference type="InterPro" id="IPR036390">
    <property type="entry name" value="WH_DNA-bd_sf"/>
</dbReference>
<dbReference type="GO" id="GO:0003700">
    <property type="term" value="F:DNA-binding transcription factor activity"/>
    <property type="evidence" value="ECO:0007669"/>
    <property type="project" value="InterPro"/>
</dbReference>
<evidence type="ECO:0000256" key="4">
    <source>
        <dbReference type="ARBA" id="ARBA00023163"/>
    </source>
</evidence>
<evidence type="ECO:0000256" key="3">
    <source>
        <dbReference type="ARBA" id="ARBA00023125"/>
    </source>
</evidence>
<organism evidence="6 7">
    <name type="scientific">Acinetobacter guillouiae</name>
    <name type="common">Acinetobacter genomosp. 11</name>
    <dbReference type="NCBI Taxonomy" id="106649"/>
    <lineage>
        <taxon>Bacteria</taxon>
        <taxon>Pseudomonadati</taxon>
        <taxon>Pseudomonadota</taxon>
        <taxon>Gammaproteobacteria</taxon>
        <taxon>Moraxellales</taxon>
        <taxon>Moraxellaceae</taxon>
        <taxon>Acinetobacter</taxon>
    </lineage>
</organism>
<dbReference type="Pfam" id="PF00126">
    <property type="entry name" value="HTH_1"/>
    <property type="match status" value="1"/>
</dbReference>
<comment type="similarity">
    <text evidence="1">Belongs to the LysR transcriptional regulatory family.</text>
</comment>
<dbReference type="InterPro" id="IPR058163">
    <property type="entry name" value="LysR-type_TF_proteobact-type"/>
</dbReference>
<dbReference type="EMBL" id="JAHWXT010000001">
    <property type="protein sequence ID" value="MCF0262941.1"/>
    <property type="molecule type" value="Genomic_DNA"/>
</dbReference>
<keyword evidence="2" id="KW-0805">Transcription regulation</keyword>
<sequence>MDKIETMKRFIAVVQNGSFTRASEQLKIPKSAISMSITKLEDHLKTRLLYRNTRQVSLSEAGQRYYVECLRLLDELEGLDNQFQQQSEELSGVINIDMPSRFFSSVVAPHLPAWFQQYPKTQIKLLGVDYRIDPIKERVDCVIRGGQLENSNLIGRHLGIMEMVNCISPNYAEHYGIPTSLEDLKNHYIVDYSHADTQSQNAFEYNQNNQTYLVPTPSLISVGTTDAYLAAGLNGLGIIQIPRIGVRQQLANGDLIEVLTAFTCAPMSLSVLYESRNNQPRRLSEFINWLILLFKKMNHNTL</sequence>
<keyword evidence="3" id="KW-0238">DNA-binding</keyword>
<proteinExistence type="inferred from homology"/>
<name>A0A8X8GM54_ACIGI</name>
<evidence type="ECO:0000256" key="2">
    <source>
        <dbReference type="ARBA" id="ARBA00023015"/>
    </source>
</evidence>
<feature type="domain" description="HTH lysR-type" evidence="5">
    <location>
        <begin position="1"/>
        <end position="59"/>
    </location>
</feature>